<dbReference type="AlphaFoldDB" id="A0A1Q5PUJ5"/>
<dbReference type="InterPro" id="IPR036640">
    <property type="entry name" value="ABC1_TM_sf"/>
</dbReference>
<evidence type="ECO:0000256" key="8">
    <source>
        <dbReference type="ARBA" id="ARBA00055053"/>
    </source>
</evidence>
<evidence type="ECO:0000256" key="10">
    <source>
        <dbReference type="ARBA" id="ARBA00071747"/>
    </source>
</evidence>
<evidence type="ECO:0000259" key="12">
    <source>
        <dbReference type="PROSITE" id="PS50893"/>
    </source>
</evidence>
<evidence type="ECO:0000256" key="7">
    <source>
        <dbReference type="ARBA" id="ARBA00023136"/>
    </source>
</evidence>
<gene>
    <name evidence="14" type="ORF">BSZ40_09185</name>
</gene>
<dbReference type="InterPro" id="IPR003593">
    <property type="entry name" value="AAA+_ATPase"/>
</dbReference>
<dbReference type="Pfam" id="PF00664">
    <property type="entry name" value="ABC_membrane"/>
    <property type="match status" value="1"/>
</dbReference>
<dbReference type="PROSITE" id="PS50929">
    <property type="entry name" value="ABC_TM1F"/>
    <property type="match status" value="1"/>
</dbReference>
<evidence type="ECO:0000256" key="2">
    <source>
        <dbReference type="ARBA" id="ARBA00022448"/>
    </source>
</evidence>
<keyword evidence="15" id="KW-1185">Reference proteome</keyword>
<dbReference type="Gene3D" id="3.40.50.300">
    <property type="entry name" value="P-loop containing nucleotide triphosphate hydrolases"/>
    <property type="match status" value="1"/>
</dbReference>
<keyword evidence="7 11" id="KW-0472">Membrane</keyword>
<comment type="caution">
    <text evidence="14">The sequence shown here is derived from an EMBL/GenBank/DDBJ whole genome shotgun (WGS) entry which is preliminary data.</text>
</comment>
<dbReference type="Pfam" id="PF00005">
    <property type="entry name" value="ABC_tran"/>
    <property type="match status" value="1"/>
</dbReference>
<protein>
    <recommendedName>
        <fullName evidence="10">Fatty acid ABC transporter ATP-binding/permease protein</fullName>
    </recommendedName>
</protein>
<dbReference type="STRING" id="52770.BSZ40_09185"/>
<accession>A0A1Q5PUJ5</accession>
<feature type="transmembrane region" description="Helical" evidence="11">
    <location>
        <begin position="51"/>
        <end position="70"/>
    </location>
</feature>
<comment type="similarity">
    <text evidence="9">Belongs to the ABC transporter superfamily. Lipid exporter (TC 3.A.1.106) family.</text>
</comment>
<organism evidence="14 15">
    <name type="scientific">Buchananella hordeovulneris</name>
    <dbReference type="NCBI Taxonomy" id="52770"/>
    <lineage>
        <taxon>Bacteria</taxon>
        <taxon>Bacillati</taxon>
        <taxon>Actinomycetota</taxon>
        <taxon>Actinomycetes</taxon>
        <taxon>Actinomycetales</taxon>
        <taxon>Actinomycetaceae</taxon>
        <taxon>Buchananella</taxon>
    </lineage>
</organism>
<comment type="function">
    <text evidence="8">ABC transporter involved in fatty acid import. Transmembrane domains (TMD) form a pore in the membrane and the ATP-binding domain (NBD) is responsible for energy generation.</text>
</comment>
<evidence type="ECO:0000256" key="9">
    <source>
        <dbReference type="ARBA" id="ARBA00061644"/>
    </source>
</evidence>
<feature type="domain" description="ABC transmembrane type-1" evidence="13">
    <location>
        <begin position="54"/>
        <end position="377"/>
    </location>
</feature>
<feature type="transmembrane region" description="Helical" evidence="11">
    <location>
        <begin position="313"/>
        <end position="342"/>
    </location>
</feature>
<evidence type="ECO:0000256" key="3">
    <source>
        <dbReference type="ARBA" id="ARBA00022692"/>
    </source>
</evidence>
<keyword evidence="2" id="KW-0813">Transport</keyword>
<keyword evidence="6 11" id="KW-1133">Transmembrane helix</keyword>
<dbReference type="PANTHER" id="PTHR43394:SF1">
    <property type="entry name" value="ATP-BINDING CASSETTE SUB-FAMILY B MEMBER 10, MITOCHONDRIAL"/>
    <property type="match status" value="1"/>
</dbReference>
<keyword evidence="3 11" id="KW-0812">Transmembrane</keyword>
<dbReference type="GO" id="GO:0005524">
    <property type="term" value="F:ATP binding"/>
    <property type="evidence" value="ECO:0007669"/>
    <property type="project" value="UniProtKB-KW"/>
</dbReference>
<feature type="transmembrane region" description="Helical" evidence="11">
    <location>
        <begin position="210"/>
        <end position="228"/>
    </location>
</feature>
<reference evidence="15" key="1">
    <citation type="submission" date="2016-12" db="EMBL/GenBank/DDBJ databases">
        <authorList>
            <person name="Meng X."/>
        </authorList>
    </citation>
    <scope>NUCLEOTIDE SEQUENCE [LARGE SCALE GENOMIC DNA]</scope>
    <source>
        <strain evidence="15">DSM 20732</strain>
    </source>
</reference>
<dbReference type="CDD" id="cd03254">
    <property type="entry name" value="ABCC_Glucan_exporter_like"/>
    <property type="match status" value="1"/>
</dbReference>
<dbReference type="InterPro" id="IPR017871">
    <property type="entry name" value="ABC_transporter-like_CS"/>
</dbReference>
<evidence type="ECO:0000256" key="1">
    <source>
        <dbReference type="ARBA" id="ARBA00004651"/>
    </source>
</evidence>
<proteinExistence type="inferred from homology"/>
<evidence type="ECO:0000259" key="13">
    <source>
        <dbReference type="PROSITE" id="PS50929"/>
    </source>
</evidence>
<comment type="subcellular location">
    <subcellularLocation>
        <location evidence="1">Cell membrane</location>
        <topology evidence="1">Multi-pass membrane protein</topology>
    </subcellularLocation>
</comment>
<feature type="transmembrane region" description="Helical" evidence="11">
    <location>
        <begin position="130"/>
        <end position="160"/>
    </location>
</feature>
<dbReference type="InterPro" id="IPR027417">
    <property type="entry name" value="P-loop_NTPase"/>
</dbReference>
<evidence type="ECO:0000313" key="14">
    <source>
        <dbReference type="EMBL" id="OKL51070.1"/>
    </source>
</evidence>
<sequence length="661" mass="71407">MTKDNAQLTEDELIEKGRESGGLDFAPPVGKADNFWPSCKRMLRLFAPYKAMVAVAFLCALVGVALAVWAPKVLGRATNLVFEGFVSRSLPAGVSQADVVNQLRAAGQEQVANMVAVMELRPGQGVDFAALWRVILLVAGIYLVSALLMWAQGYLLNVAVVRAMHRLRRRVEDKIHRLPLSYFDKTSRGDLLSRVTNDVDNLTNMLQQQLSGALSQVLTVLGVLLMMFTISWKLALVALIGLPLMGVMFGVIGPRSQAAFKTQWKQTGLLNARVEESFSGHTLVRAFGRGKDQQAAFDAENDELFRASFKAQFYSGVFMPVMTFVGSLTYVAIAVLGGLLVAGGNLRLGDIQAFIQYSQQFSQPLGQLGAMAAAVQSGVASAERVFALLDAEEESPDAADAPAPAAGDGTIAFENVRFSYNPDTELIRDLSFRVAPGQTVAIVGPTGAGKTTLVNLVMRFYELDGGQITLNGQRIADLRRADVRGRTGMVLQDPWLFQGTIKENIRYGRHTATDAEVLAAAQAAFVDHFVHTLPDGYDTVLEEDAANVSAGQRQLITIARAFVADPAVLILDEATSSVDTRTELLVQQAMAALRQGRTSFVIAHRLSTIRDADLILVMEHGDIVEQGTHTELLAAGGAYARLHAAQFAGAVIDPDDETQLG</sequence>
<evidence type="ECO:0000256" key="4">
    <source>
        <dbReference type="ARBA" id="ARBA00022741"/>
    </source>
</evidence>
<feature type="transmembrane region" description="Helical" evidence="11">
    <location>
        <begin position="234"/>
        <end position="253"/>
    </location>
</feature>
<feature type="domain" description="ABC transporter" evidence="12">
    <location>
        <begin position="411"/>
        <end position="645"/>
    </location>
</feature>
<dbReference type="OrthoDB" id="9806127at2"/>
<dbReference type="GO" id="GO:0016887">
    <property type="term" value="F:ATP hydrolysis activity"/>
    <property type="evidence" value="ECO:0007669"/>
    <property type="project" value="InterPro"/>
</dbReference>
<dbReference type="InterPro" id="IPR011527">
    <property type="entry name" value="ABC1_TM_dom"/>
</dbReference>
<dbReference type="CDD" id="cd18547">
    <property type="entry name" value="ABC_6TM_Tm288_like"/>
    <property type="match status" value="1"/>
</dbReference>
<dbReference type="InterPro" id="IPR039421">
    <property type="entry name" value="Type_1_exporter"/>
</dbReference>
<evidence type="ECO:0000313" key="15">
    <source>
        <dbReference type="Proteomes" id="UP000185612"/>
    </source>
</evidence>
<dbReference type="SUPFAM" id="SSF52540">
    <property type="entry name" value="P-loop containing nucleoside triphosphate hydrolases"/>
    <property type="match status" value="1"/>
</dbReference>
<dbReference type="Gene3D" id="1.20.1560.10">
    <property type="entry name" value="ABC transporter type 1, transmembrane domain"/>
    <property type="match status" value="1"/>
</dbReference>
<dbReference type="RefSeq" id="WP_073825570.1">
    <property type="nucleotide sequence ID" value="NZ_JAUNKL010000039.1"/>
</dbReference>
<dbReference type="GO" id="GO:0015421">
    <property type="term" value="F:ABC-type oligopeptide transporter activity"/>
    <property type="evidence" value="ECO:0007669"/>
    <property type="project" value="TreeGrafter"/>
</dbReference>
<dbReference type="PROSITE" id="PS50893">
    <property type="entry name" value="ABC_TRANSPORTER_2"/>
    <property type="match status" value="1"/>
</dbReference>
<dbReference type="GO" id="GO:0005886">
    <property type="term" value="C:plasma membrane"/>
    <property type="evidence" value="ECO:0007669"/>
    <property type="project" value="UniProtKB-SubCell"/>
</dbReference>
<dbReference type="SMART" id="SM00382">
    <property type="entry name" value="AAA"/>
    <property type="match status" value="1"/>
</dbReference>
<evidence type="ECO:0000256" key="6">
    <source>
        <dbReference type="ARBA" id="ARBA00022989"/>
    </source>
</evidence>
<evidence type="ECO:0000256" key="11">
    <source>
        <dbReference type="SAM" id="Phobius"/>
    </source>
</evidence>
<name>A0A1Q5PUJ5_9ACTO</name>
<dbReference type="InterPro" id="IPR003439">
    <property type="entry name" value="ABC_transporter-like_ATP-bd"/>
</dbReference>
<dbReference type="FunFam" id="3.40.50.300:FF:000287">
    <property type="entry name" value="Multidrug ABC transporter ATP-binding protein"/>
    <property type="match status" value="1"/>
</dbReference>
<dbReference type="EMBL" id="MQVS01000010">
    <property type="protein sequence ID" value="OKL51070.1"/>
    <property type="molecule type" value="Genomic_DNA"/>
</dbReference>
<dbReference type="Proteomes" id="UP000185612">
    <property type="component" value="Unassembled WGS sequence"/>
</dbReference>
<keyword evidence="4" id="KW-0547">Nucleotide-binding</keyword>
<dbReference type="PROSITE" id="PS00211">
    <property type="entry name" value="ABC_TRANSPORTER_1"/>
    <property type="match status" value="1"/>
</dbReference>
<keyword evidence="5 14" id="KW-0067">ATP-binding</keyword>
<evidence type="ECO:0000256" key="5">
    <source>
        <dbReference type="ARBA" id="ARBA00022840"/>
    </source>
</evidence>
<dbReference type="FunCoup" id="A0A1Q5PUJ5">
    <property type="interactions" value="217"/>
</dbReference>
<dbReference type="PANTHER" id="PTHR43394">
    <property type="entry name" value="ATP-DEPENDENT PERMEASE MDL1, MITOCHONDRIAL"/>
    <property type="match status" value="1"/>
</dbReference>
<dbReference type="SUPFAM" id="SSF90123">
    <property type="entry name" value="ABC transporter transmembrane region"/>
    <property type="match status" value="1"/>
</dbReference>